<dbReference type="SUPFAM" id="SSF53474">
    <property type="entry name" value="alpha/beta-Hydrolases"/>
    <property type="match status" value="1"/>
</dbReference>
<dbReference type="InterPro" id="IPR000801">
    <property type="entry name" value="Esterase-like"/>
</dbReference>
<dbReference type="Proteomes" id="UP000032300">
    <property type="component" value="Chromosome"/>
</dbReference>
<dbReference type="RefSeq" id="WP_044335008.1">
    <property type="nucleotide sequence ID" value="NZ_CP010836.1"/>
</dbReference>
<reference evidence="2 3" key="2">
    <citation type="submission" date="2015-02" db="EMBL/GenBank/DDBJ databases">
        <title>The complete genome of Sphingomonas hengshuiensis sp. WHSC-8 isolated from soil of Hengshui Lake.</title>
        <authorList>
            <person name="Wei S."/>
            <person name="Guo J."/>
            <person name="Su C."/>
            <person name="Wu R."/>
            <person name="Zhang Z."/>
            <person name="Liang K."/>
            <person name="Li H."/>
            <person name="Wang T."/>
            <person name="Liu H."/>
            <person name="Zhang C."/>
            <person name="Li Z."/>
            <person name="Wang Q."/>
            <person name="Meng J."/>
        </authorList>
    </citation>
    <scope>NUCLEOTIDE SEQUENCE [LARGE SCALE GENOMIC DNA]</scope>
    <source>
        <strain evidence="2 3">WHSC-8</strain>
    </source>
</reference>
<reference evidence="2 3" key="1">
    <citation type="journal article" date="2015" name="Int. J. Syst. Evol. Microbiol.">
        <title>Sphingomonas hengshuiensis sp. nov., isolated from lake wetland.</title>
        <authorList>
            <person name="Wei S."/>
            <person name="Wang T."/>
            <person name="Liu H."/>
            <person name="Zhang C."/>
            <person name="Guo J."/>
            <person name="Wang Q."/>
            <person name="Liang K."/>
            <person name="Zhang Z."/>
        </authorList>
    </citation>
    <scope>NUCLEOTIDE SEQUENCE [LARGE SCALE GENOMIC DNA]</scope>
    <source>
        <strain evidence="2 3">WHSC-8</strain>
    </source>
</reference>
<dbReference type="OrthoDB" id="9784036at2"/>
<dbReference type="PANTHER" id="PTHR48098">
    <property type="entry name" value="ENTEROCHELIN ESTERASE-RELATED"/>
    <property type="match status" value="1"/>
</dbReference>
<keyword evidence="1" id="KW-0732">Signal</keyword>
<feature type="chain" id="PRO_5030639541" evidence="1">
    <location>
        <begin position="23"/>
        <end position="338"/>
    </location>
</feature>
<organism evidence="2 3">
    <name type="scientific">Sphingomonas hengshuiensis</name>
    <dbReference type="NCBI Taxonomy" id="1609977"/>
    <lineage>
        <taxon>Bacteria</taxon>
        <taxon>Pseudomonadati</taxon>
        <taxon>Pseudomonadota</taxon>
        <taxon>Alphaproteobacteria</taxon>
        <taxon>Sphingomonadales</taxon>
        <taxon>Sphingomonadaceae</taxon>
        <taxon>Sphingomonas</taxon>
    </lineage>
</organism>
<evidence type="ECO:0000256" key="1">
    <source>
        <dbReference type="SAM" id="SignalP"/>
    </source>
</evidence>
<accession>A0A7U4JBN0</accession>
<name>A0A7U4JBN0_9SPHN</name>
<dbReference type="EMBL" id="CP010836">
    <property type="protein sequence ID" value="AJP73849.1"/>
    <property type="molecule type" value="Genomic_DNA"/>
</dbReference>
<dbReference type="InterPro" id="IPR029058">
    <property type="entry name" value="AB_hydrolase_fold"/>
</dbReference>
<dbReference type="InterPro" id="IPR050583">
    <property type="entry name" value="Mycobacterial_A85_antigen"/>
</dbReference>
<keyword evidence="3" id="KW-1185">Reference proteome</keyword>
<dbReference type="AlphaFoldDB" id="A0A7U4JBN0"/>
<evidence type="ECO:0000313" key="2">
    <source>
        <dbReference type="EMBL" id="AJP73849.1"/>
    </source>
</evidence>
<proteinExistence type="predicted"/>
<dbReference type="PANTHER" id="PTHR48098:SF1">
    <property type="entry name" value="DIACYLGLYCEROL ACYLTRANSFERASE_MYCOLYLTRANSFERASE AG85A"/>
    <property type="match status" value="1"/>
</dbReference>
<sequence>MNRIVRSVLAAAVLVISTTAQAQSPAAKVDAIKVHSAAIEGNLEGNSADRDVFVVLPPSYASHPERRYPVVYFLHGFFATAAKYMEGTRIAEAAAAAVQAGGAEMILVVPDSDSRHAGSLYSNSSTVGNFEGFITRDLIAAIDRQYRTLARPESRGLAGHSMGGYGTLRLAMRYPGIYSSIYAMSACCLAPRAPVAEQLKPLAGITPEQAAKGDFMVRATLASAAAWSPAPEKPPLFLETGLLPDGSIDPLVTAKWAANAPLVMVAQSVPALKTLSGIAMDVGDKDSLKGSNEAVHDELLRFGLKVEWEVYDGDHGNRIAERFRTKLLPFFSRQLKGQ</sequence>
<feature type="signal peptide" evidence="1">
    <location>
        <begin position="1"/>
        <end position="22"/>
    </location>
</feature>
<dbReference type="GO" id="GO:0016747">
    <property type="term" value="F:acyltransferase activity, transferring groups other than amino-acyl groups"/>
    <property type="evidence" value="ECO:0007669"/>
    <property type="project" value="TreeGrafter"/>
</dbReference>
<evidence type="ECO:0000313" key="3">
    <source>
        <dbReference type="Proteomes" id="UP000032300"/>
    </source>
</evidence>
<protein>
    <submittedName>
        <fullName evidence="2">Esterase</fullName>
    </submittedName>
</protein>
<dbReference type="Pfam" id="PF00756">
    <property type="entry name" value="Esterase"/>
    <property type="match status" value="1"/>
</dbReference>
<dbReference type="Gene3D" id="3.40.50.1820">
    <property type="entry name" value="alpha/beta hydrolase"/>
    <property type="match status" value="1"/>
</dbReference>
<gene>
    <name evidence="2" type="ORF">TS85_21705</name>
</gene>
<dbReference type="KEGG" id="sphi:TS85_21705"/>